<gene>
    <name evidence="3" type="ORF">HUF19_02950</name>
</gene>
<organism evidence="3 4">
    <name type="scientific">Thalassolituus hydrocarboniclasticus</name>
    <dbReference type="NCBI Taxonomy" id="2742796"/>
    <lineage>
        <taxon>Bacteria</taxon>
        <taxon>Pseudomonadati</taxon>
        <taxon>Pseudomonadota</taxon>
        <taxon>Gammaproteobacteria</taxon>
        <taxon>Oceanospirillales</taxon>
        <taxon>Oceanospirillaceae</taxon>
        <taxon>Thalassolituus</taxon>
    </lineage>
</organism>
<keyword evidence="4" id="KW-1185">Reference proteome</keyword>
<dbReference type="RefSeq" id="WP_260998422.1">
    <property type="nucleotide sequence ID" value="NZ_CP054475.1"/>
</dbReference>
<evidence type="ECO:0000256" key="1">
    <source>
        <dbReference type="SAM" id="SignalP"/>
    </source>
</evidence>
<dbReference type="Gene3D" id="3.40.190.10">
    <property type="entry name" value="Periplasmic binding protein-like II"/>
    <property type="match status" value="2"/>
</dbReference>
<dbReference type="InterPro" id="IPR001638">
    <property type="entry name" value="Solute-binding_3/MltF_N"/>
</dbReference>
<sequence length="231" mass="25683">MPLPALIPCLLLLLLCGNPAQARPLTLAMPYFPPYSYLNAEGQPDGTGVIRLQQLLTIAGIEYRIVPVPNYGRALAELEAGDVDGFFIASPNNKRSEYAHFFGPLMLNRWSWFYFVGKKPVLCQSPTVTIINTNTQYWLEQQGCGPLHTVHQAADLISLLTDGRVSAAFVARKVMREEIRRQGLPATLFTEQPELVQPFGLYIAHSVLQEQPALARKINDALLQLPPLDSD</sequence>
<evidence type="ECO:0000313" key="3">
    <source>
        <dbReference type="EMBL" id="UXD86464.1"/>
    </source>
</evidence>
<evidence type="ECO:0000313" key="4">
    <source>
        <dbReference type="Proteomes" id="UP001065322"/>
    </source>
</evidence>
<name>A0ABY6A604_9GAMM</name>
<accession>A0ABY6A604</accession>
<feature type="chain" id="PRO_5045228918" evidence="1">
    <location>
        <begin position="23"/>
        <end position="231"/>
    </location>
</feature>
<evidence type="ECO:0000259" key="2">
    <source>
        <dbReference type="Pfam" id="PF00497"/>
    </source>
</evidence>
<dbReference type="Proteomes" id="UP001065322">
    <property type="component" value="Chromosome"/>
</dbReference>
<dbReference type="Pfam" id="PF00497">
    <property type="entry name" value="SBP_bac_3"/>
    <property type="match status" value="1"/>
</dbReference>
<dbReference type="SUPFAM" id="SSF53850">
    <property type="entry name" value="Periplasmic binding protein-like II"/>
    <property type="match status" value="1"/>
</dbReference>
<proteinExistence type="predicted"/>
<protein>
    <submittedName>
        <fullName evidence="3">Transporter substrate-binding domain-containing protein</fullName>
    </submittedName>
</protein>
<reference evidence="4" key="1">
    <citation type="submission" date="2020-06" db="EMBL/GenBank/DDBJ databases">
        <title>Thalassolituus marinus alknpb1M-1, a hydrocarbon-degrading bacterium isolated from the deep-sea overlying water using an in-situ strategy from the South China Sea basin.</title>
        <authorList>
            <person name="Dong C."/>
            <person name="Chen Y."/>
            <person name="Shao Z."/>
        </authorList>
    </citation>
    <scope>NUCLEOTIDE SEQUENCE [LARGE SCALE GENOMIC DNA]</scope>
    <source>
        <strain evidence="4">alknpb1M-1</strain>
    </source>
</reference>
<feature type="domain" description="Solute-binding protein family 3/N-terminal" evidence="2">
    <location>
        <begin position="30"/>
        <end position="225"/>
    </location>
</feature>
<dbReference type="EMBL" id="CP054475">
    <property type="protein sequence ID" value="UXD86464.1"/>
    <property type="molecule type" value="Genomic_DNA"/>
</dbReference>
<keyword evidence="1" id="KW-0732">Signal</keyword>
<feature type="signal peptide" evidence="1">
    <location>
        <begin position="1"/>
        <end position="22"/>
    </location>
</feature>